<reference evidence="3" key="1">
    <citation type="submission" date="2016-06" db="EMBL/GenBank/DDBJ databases">
        <title>Parallel loss of symbiosis genes in relatives of nitrogen-fixing non-legume Parasponia.</title>
        <authorList>
            <person name="Van Velzen R."/>
            <person name="Holmer R."/>
            <person name="Bu F."/>
            <person name="Rutten L."/>
            <person name="Van Zeijl A."/>
            <person name="Liu W."/>
            <person name="Santuari L."/>
            <person name="Cao Q."/>
            <person name="Sharma T."/>
            <person name="Shen D."/>
            <person name="Roswanjaya Y."/>
            <person name="Wardhani T."/>
            <person name="Kalhor M.S."/>
            <person name="Jansen J."/>
            <person name="Van den Hoogen J."/>
            <person name="Gungor B."/>
            <person name="Hartog M."/>
            <person name="Hontelez J."/>
            <person name="Verver J."/>
            <person name="Yang W.-C."/>
            <person name="Schijlen E."/>
            <person name="Repin R."/>
            <person name="Schilthuizen M."/>
            <person name="Schranz E."/>
            <person name="Heidstra R."/>
            <person name="Miyata K."/>
            <person name="Fedorova E."/>
            <person name="Kohlen W."/>
            <person name="Bisseling T."/>
            <person name="Smit S."/>
            <person name="Geurts R."/>
        </authorList>
    </citation>
    <scope>NUCLEOTIDE SEQUENCE [LARGE SCALE GENOMIC DNA]</scope>
    <source>
        <strain evidence="3">cv. WU1-14</strain>
    </source>
</reference>
<accession>A0A2P5B2K1</accession>
<evidence type="ECO:0000313" key="2">
    <source>
        <dbReference type="EMBL" id="PON43013.1"/>
    </source>
</evidence>
<proteinExistence type="predicted"/>
<organism evidence="2 3">
    <name type="scientific">Parasponia andersonii</name>
    <name type="common">Sponia andersonii</name>
    <dbReference type="NCBI Taxonomy" id="3476"/>
    <lineage>
        <taxon>Eukaryota</taxon>
        <taxon>Viridiplantae</taxon>
        <taxon>Streptophyta</taxon>
        <taxon>Embryophyta</taxon>
        <taxon>Tracheophyta</taxon>
        <taxon>Spermatophyta</taxon>
        <taxon>Magnoliopsida</taxon>
        <taxon>eudicotyledons</taxon>
        <taxon>Gunneridae</taxon>
        <taxon>Pentapetalae</taxon>
        <taxon>rosids</taxon>
        <taxon>fabids</taxon>
        <taxon>Rosales</taxon>
        <taxon>Cannabaceae</taxon>
        <taxon>Parasponia</taxon>
    </lineage>
</organism>
<comment type="caution">
    <text evidence="2">The sequence shown here is derived from an EMBL/GenBank/DDBJ whole genome shotgun (WGS) entry which is preliminary data.</text>
</comment>
<evidence type="ECO:0000256" key="1">
    <source>
        <dbReference type="SAM" id="MobiDB-lite"/>
    </source>
</evidence>
<sequence length="71" mass="8528">MLRSAGAEVYRFQEYEYEEYEINEEEIEHVNNGLNEEAINENLRQRIFQEAPMPNNNHEEDQDPVIDPFVK</sequence>
<feature type="region of interest" description="Disordered" evidence="1">
    <location>
        <begin position="52"/>
        <end position="71"/>
    </location>
</feature>
<keyword evidence="3" id="KW-1185">Reference proteome</keyword>
<evidence type="ECO:0000313" key="3">
    <source>
        <dbReference type="Proteomes" id="UP000237105"/>
    </source>
</evidence>
<protein>
    <submittedName>
        <fullName evidence="2">Uncharacterized protein</fullName>
    </submittedName>
</protein>
<name>A0A2P5B2K1_PARAD</name>
<dbReference type="AlphaFoldDB" id="A0A2P5B2K1"/>
<gene>
    <name evidence="2" type="ORF">PanWU01x14_277850</name>
</gene>
<dbReference type="EMBL" id="JXTB01000379">
    <property type="protein sequence ID" value="PON43013.1"/>
    <property type="molecule type" value="Genomic_DNA"/>
</dbReference>
<dbReference type="Proteomes" id="UP000237105">
    <property type="component" value="Unassembled WGS sequence"/>
</dbReference>